<sequence length="737" mass="78629">MRRMLQGAPAGGWRDGVAVLASMRFAIGILCVLALASAVGTVLPQNQPLSVPLGLYGPFWTGVFDAAGLFQIYSSPAYVALMVFLVLSTSLCLLRHTPRLWRDVRRWRGQMQTGALRALPHHADRPWPTGWPRDPAQAAPLLGERLADMGWRWRQQGDQEGGVWLSARRGRYGRLGYVAAHGAVVLIALGGLLDGDALLRARMAWLGVTPYTGRGLIADVPAAHRLDAHTPAFRASLFVPEGARTGLALIARPEGAVVQPLPFELELRRFHADFWPSGAPRRFASDVLIHTPDGRRQSATVAVNQPLQVGGAWGGITLYQSSFEDGGSRVSLMAWPLIPAALAQAGASGSALGLRLSGRVAGPALTLPGLAGPTGLRLELADYRPLTVAPPAGDGRSVWQRLTAPARDAAPAAPPLGPRLLYRWRDAAGQARDFDSAFQPVTVDGVPVLAFGARDPRDAPDAPLRVLRIPVDGDGVRGWLRVLQALGDPRERARAVARAVARAALAVPERERAVWRASADRALALFAGALAVPLTPALAADREAAGLGPDRPLGGDAALLAFLQTTPLGQRPALTAQLRQVLEPSLRALVDQVRQAAGQPPLADLPDAQARWRLLRASLSDQFFYPAPALIQPLAVQPVMASVFEVARAPGRWLVYPGALLLALGVAAMLAVRDRRLWLLLQPGRDGTGGDAPDTGRVLLAMTGSRTGPALEREWQTLHQALLAPNTDPAPGISTNF</sequence>
<evidence type="ECO:0000313" key="1">
    <source>
        <dbReference type="EMBL" id="MEJ7136871.1"/>
    </source>
</evidence>
<gene>
    <name evidence="1" type="ORF">RV045_00305</name>
</gene>
<keyword evidence="2" id="KW-1185">Reference proteome</keyword>
<comment type="caution">
    <text evidence="1">The sequence shown here is derived from an EMBL/GenBank/DDBJ whole genome shotgun (WGS) entry which is preliminary data.</text>
</comment>
<dbReference type="Proteomes" id="UP001364695">
    <property type="component" value="Unassembled WGS sequence"/>
</dbReference>
<accession>A0ACC6NY23</accession>
<dbReference type="EMBL" id="JAWDIE010000001">
    <property type="protein sequence ID" value="MEJ7136871.1"/>
    <property type="molecule type" value="Genomic_DNA"/>
</dbReference>
<reference evidence="1" key="1">
    <citation type="submission" date="2023-10" db="EMBL/GenBank/DDBJ databases">
        <title>Amphibacter perezi, gen. nov., sp. nov. a novel taxa of the family Comamonadaceae, class Betaproteobacteria isolated from the skin microbiota of Pelophylax perezi from different populations.</title>
        <authorList>
            <person name="Costa S."/>
            <person name="Proenca D.N."/>
            <person name="Lopes I."/>
            <person name="Morais P.V."/>
        </authorList>
    </citation>
    <scope>NUCLEOTIDE SEQUENCE</scope>
    <source>
        <strain evidence="1">SL12-8</strain>
    </source>
</reference>
<proteinExistence type="predicted"/>
<evidence type="ECO:0000313" key="2">
    <source>
        <dbReference type="Proteomes" id="UP001364695"/>
    </source>
</evidence>
<protein>
    <submittedName>
        <fullName evidence="1">Cytochrome c biogenesis protein ResB</fullName>
    </submittedName>
</protein>
<name>A0ACC6NY23_9BURK</name>
<organism evidence="1 2">
    <name type="scientific">Amphibiibacter pelophylacis</name>
    <dbReference type="NCBI Taxonomy" id="1799477"/>
    <lineage>
        <taxon>Bacteria</taxon>
        <taxon>Pseudomonadati</taxon>
        <taxon>Pseudomonadota</taxon>
        <taxon>Betaproteobacteria</taxon>
        <taxon>Burkholderiales</taxon>
        <taxon>Sphaerotilaceae</taxon>
        <taxon>Amphibiibacter</taxon>
    </lineage>
</organism>